<dbReference type="InterPro" id="IPR050982">
    <property type="entry name" value="Auxin_biosynth/cation_transpt"/>
</dbReference>
<protein>
    <submittedName>
        <fullName evidence="7">FAD/NAD-P-binding domain-containing protein</fullName>
    </submittedName>
</protein>
<keyword evidence="3" id="KW-0285">Flavoprotein</keyword>
<dbReference type="Proteomes" id="UP001221757">
    <property type="component" value="Unassembled WGS sequence"/>
</dbReference>
<comment type="caution">
    <text evidence="7">The sequence shown here is derived from an EMBL/GenBank/DDBJ whole genome shotgun (WGS) entry which is preliminary data.</text>
</comment>
<proteinExistence type="inferred from homology"/>
<dbReference type="InterPro" id="IPR032710">
    <property type="entry name" value="NTF2-like_dom_sf"/>
</dbReference>
<dbReference type="SUPFAM" id="SSF51905">
    <property type="entry name" value="FAD/NAD(P)-binding domain"/>
    <property type="match status" value="2"/>
</dbReference>
<name>A0AAD7CTH7_MYCRO</name>
<evidence type="ECO:0000256" key="1">
    <source>
        <dbReference type="ARBA" id="ARBA00001974"/>
    </source>
</evidence>
<sequence>MSMEPNSPAVAAAWLETFGDAVTAGDVPRVVSCFAPEGYMRDVLVFTWMNRTLAGRSRIAAYLNDTLKPATITSVKIDTRPHLTPEYGPVTHAASGVSSGFTFDTLVGPAQGYFSLVQDAEGVWKALMVFTVLADIRGHEEMGPELGVYNGHTIPWHDVHGERREAIERDPRVIIIGGGQTGLNVAARFKQMNIPSLIIERNSRIGDNWRKRYPTLTLHTINTHHGMLYQPYPANWPIFTPRDKLADWLEQYATSQDLVFWTNAEVLPTPTYDAAAKRWTAVIDRAGVRITLHPAHIIVATGTLGAPYTPTIPDAHLFAGPALHAATYMGGKPFAGKRALVVGAGNTAADICQDLSYHGAAQVTMLQRSSTCVIAVDGFVSKVRQKWPPGVPTEVSDFKVQAIPYLLVRAMAKATTEATWAEEAETHKGLREAGLSLNMGEEGEGVVALSHQRYGGYWLDIGVAELIRTGQVKVKQGVEIARFTENSAVFTDGSSLAIDAVIYATSYYNVRDTMRELFGAAVIDKANLRWGTDEEGELSGCYCPSGHPGLWYAAGDFYMSRFRSKQLALTIKALELGMTV</sequence>
<keyword evidence="5" id="KW-0521">NADP</keyword>
<dbReference type="GO" id="GO:0004499">
    <property type="term" value="F:N,N-dimethylaniline monooxygenase activity"/>
    <property type="evidence" value="ECO:0007669"/>
    <property type="project" value="InterPro"/>
</dbReference>
<dbReference type="PRINTS" id="PR00411">
    <property type="entry name" value="PNDRDTASEI"/>
</dbReference>
<evidence type="ECO:0000256" key="3">
    <source>
        <dbReference type="ARBA" id="ARBA00022630"/>
    </source>
</evidence>
<dbReference type="PANTHER" id="PTHR43539:SF68">
    <property type="entry name" value="FLAVIN-BINDING MONOOXYGENASE-LIKE PROTEIN (AFU_ORTHOLOGUE AFUA_4G09220)"/>
    <property type="match status" value="1"/>
</dbReference>
<accession>A0AAD7CTH7</accession>
<dbReference type="PANTHER" id="PTHR43539">
    <property type="entry name" value="FLAVIN-BINDING MONOOXYGENASE-LIKE PROTEIN (AFU_ORTHOLOGUE AFUA_4G09220)"/>
    <property type="match status" value="1"/>
</dbReference>
<dbReference type="InterPro" id="IPR036188">
    <property type="entry name" value="FAD/NAD-bd_sf"/>
</dbReference>
<dbReference type="FunFam" id="3.50.50.60:FF:000023">
    <property type="entry name" value="Dimethylaniline monooxygenase [N-oxide-forming]"/>
    <property type="match status" value="1"/>
</dbReference>
<keyword evidence="6" id="KW-0560">Oxidoreductase</keyword>
<evidence type="ECO:0000313" key="7">
    <source>
        <dbReference type="EMBL" id="KAJ7662463.1"/>
    </source>
</evidence>
<keyword evidence="4" id="KW-0274">FAD</keyword>
<comment type="cofactor">
    <cofactor evidence="1">
        <name>FAD</name>
        <dbReference type="ChEBI" id="CHEBI:57692"/>
    </cofactor>
</comment>
<dbReference type="EMBL" id="JARKIE010000240">
    <property type="protein sequence ID" value="KAJ7662463.1"/>
    <property type="molecule type" value="Genomic_DNA"/>
</dbReference>
<evidence type="ECO:0000256" key="4">
    <source>
        <dbReference type="ARBA" id="ARBA00022827"/>
    </source>
</evidence>
<keyword evidence="8" id="KW-1185">Reference proteome</keyword>
<dbReference type="AlphaFoldDB" id="A0AAD7CTH7"/>
<dbReference type="Pfam" id="PF00743">
    <property type="entry name" value="FMO-like"/>
    <property type="match status" value="1"/>
</dbReference>
<evidence type="ECO:0000256" key="6">
    <source>
        <dbReference type="ARBA" id="ARBA00023002"/>
    </source>
</evidence>
<evidence type="ECO:0000313" key="8">
    <source>
        <dbReference type="Proteomes" id="UP001221757"/>
    </source>
</evidence>
<evidence type="ECO:0000256" key="2">
    <source>
        <dbReference type="ARBA" id="ARBA00009183"/>
    </source>
</evidence>
<dbReference type="Gene3D" id="3.50.50.60">
    <property type="entry name" value="FAD/NAD(P)-binding domain"/>
    <property type="match status" value="1"/>
</dbReference>
<organism evidence="7 8">
    <name type="scientific">Mycena rosella</name>
    <name type="common">Pink bonnet</name>
    <name type="synonym">Agaricus rosellus</name>
    <dbReference type="NCBI Taxonomy" id="1033263"/>
    <lineage>
        <taxon>Eukaryota</taxon>
        <taxon>Fungi</taxon>
        <taxon>Dikarya</taxon>
        <taxon>Basidiomycota</taxon>
        <taxon>Agaricomycotina</taxon>
        <taxon>Agaricomycetes</taxon>
        <taxon>Agaricomycetidae</taxon>
        <taxon>Agaricales</taxon>
        <taxon>Marasmiineae</taxon>
        <taxon>Mycenaceae</taxon>
        <taxon>Mycena</taxon>
    </lineage>
</organism>
<dbReference type="Gene3D" id="3.10.450.50">
    <property type="match status" value="1"/>
</dbReference>
<dbReference type="SUPFAM" id="SSF54427">
    <property type="entry name" value="NTF2-like"/>
    <property type="match status" value="1"/>
</dbReference>
<dbReference type="InterPro" id="IPR020946">
    <property type="entry name" value="Flavin_mOase-like"/>
</dbReference>
<gene>
    <name evidence="7" type="ORF">B0H17DRAFT_991734</name>
</gene>
<comment type="similarity">
    <text evidence="2">Belongs to the FMO family.</text>
</comment>
<dbReference type="GO" id="GO:0050660">
    <property type="term" value="F:flavin adenine dinucleotide binding"/>
    <property type="evidence" value="ECO:0007669"/>
    <property type="project" value="InterPro"/>
</dbReference>
<dbReference type="GO" id="GO:0050661">
    <property type="term" value="F:NADP binding"/>
    <property type="evidence" value="ECO:0007669"/>
    <property type="project" value="InterPro"/>
</dbReference>
<reference evidence="7" key="1">
    <citation type="submission" date="2023-03" db="EMBL/GenBank/DDBJ databases">
        <title>Massive genome expansion in bonnet fungi (Mycena s.s.) driven by repeated elements and novel gene families across ecological guilds.</title>
        <authorList>
            <consortium name="Lawrence Berkeley National Laboratory"/>
            <person name="Harder C.B."/>
            <person name="Miyauchi S."/>
            <person name="Viragh M."/>
            <person name="Kuo A."/>
            <person name="Thoen E."/>
            <person name="Andreopoulos B."/>
            <person name="Lu D."/>
            <person name="Skrede I."/>
            <person name="Drula E."/>
            <person name="Henrissat B."/>
            <person name="Morin E."/>
            <person name="Kohler A."/>
            <person name="Barry K."/>
            <person name="LaButti K."/>
            <person name="Morin E."/>
            <person name="Salamov A."/>
            <person name="Lipzen A."/>
            <person name="Mereny Z."/>
            <person name="Hegedus B."/>
            <person name="Baldrian P."/>
            <person name="Stursova M."/>
            <person name="Weitz H."/>
            <person name="Taylor A."/>
            <person name="Grigoriev I.V."/>
            <person name="Nagy L.G."/>
            <person name="Martin F."/>
            <person name="Kauserud H."/>
        </authorList>
    </citation>
    <scope>NUCLEOTIDE SEQUENCE</scope>
    <source>
        <strain evidence="7">CBHHK067</strain>
    </source>
</reference>
<evidence type="ECO:0000256" key="5">
    <source>
        <dbReference type="ARBA" id="ARBA00022857"/>
    </source>
</evidence>